<keyword evidence="2" id="KW-1185">Reference proteome</keyword>
<dbReference type="Proteomes" id="UP001465755">
    <property type="component" value="Unassembled WGS sequence"/>
</dbReference>
<dbReference type="EMBL" id="JALJOQ010000001">
    <property type="protein sequence ID" value="KAK9815199.1"/>
    <property type="molecule type" value="Genomic_DNA"/>
</dbReference>
<sequence>MQQGSRPNSDEVGSALDGMICGLHLVEQRLTILDQEMVLVAPRSVDDVIDLYIGTSDKGAGYTGPLLAWLLLWQVHSSPAPSTCDTGLQSVPTEAGQVSAATVDWQALETLHSLHPQVVVAADVMYDSLAPALLAKVLRHLGQRGSPLTAFIADPEERTKHHRREFLSLVSSGPDASFTVESNQVHKVLMDGITSSIRIMQLKARS</sequence>
<evidence type="ECO:0000313" key="2">
    <source>
        <dbReference type="Proteomes" id="UP001465755"/>
    </source>
</evidence>
<dbReference type="Gene3D" id="3.40.50.150">
    <property type="entry name" value="Vaccinia Virus protein VP39"/>
    <property type="match status" value="1"/>
</dbReference>
<comment type="caution">
    <text evidence="1">The sequence shown here is derived from an EMBL/GenBank/DDBJ whole genome shotgun (WGS) entry which is preliminary data.</text>
</comment>
<dbReference type="AlphaFoldDB" id="A0AAW1Q005"/>
<evidence type="ECO:0000313" key="1">
    <source>
        <dbReference type="EMBL" id="KAK9815199.1"/>
    </source>
</evidence>
<protein>
    <submittedName>
        <fullName evidence="1">Uncharacterized protein</fullName>
    </submittedName>
</protein>
<gene>
    <name evidence="1" type="ORF">WJX73_010736</name>
</gene>
<reference evidence="1 2" key="1">
    <citation type="journal article" date="2024" name="Nat. Commun.">
        <title>Phylogenomics reveals the evolutionary origins of lichenization in chlorophyte algae.</title>
        <authorList>
            <person name="Puginier C."/>
            <person name="Libourel C."/>
            <person name="Otte J."/>
            <person name="Skaloud P."/>
            <person name="Haon M."/>
            <person name="Grisel S."/>
            <person name="Petersen M."/>
            <person name="Berrin J.G."/>
            <person name="Delaux P.M."/>
            <person name="Dal Grande F."/>
            <person name="Keller J."/>
        </authorList>
    </citation>
    <scope>NUCLEOTIDE SEQUENCE [LARGE SCALE GENOMIC DNA]</scope>
    <source>
        <strain evidence="1 2">SAG 2036</strain>
    </source>
</reference>
<proteinExistence type="predicted"/>
<organism evidence="1 2">
    <name type="scientific">Symbiochloris irregularis</name>
    <dbReference type="NCBI Taxonomy" id="706552"/>
    <lineage>
        <taxon>Eukaryota</taxon>
        <taxon>Viridiplantae</taxon>
        <taxon>Chlorophyta</taxon>
        <taxon>core chlorophytes</taxon>
        <taxon>Trebouxiophyceae</taxon>
        <taxon>Trebouxiales</taxon>
        <taxon>Trebouxiaceae</taxon>
        <taxon>Symbiochloris</taxon>
    </lineage>
</organism>
<name>A0AAW1Q005_9CHLO</name>
<accession>A0AAW1Q005</accession>
<dbReference type="InterPro" id="IPR029063">
    <property type="entry name" value="SAM-dependent_MTases_sf"/>
</dbReference>